<organism evidence="7">
    <name type="scientific">Pinus pinaster</name>
    <name type="common">Maritime pine</name>
    <dbReference type="NCBI Taxonomy" id="71647"/>
    <lineage>
        <taxon>Eukaryota</taxon>
        <taxon>Viridiplantae</taxon>
        <taxon>Streptophyta</taxon>
        <taxon>Embryophyta</taxon>
        <taxon>Tracheophyta</taxon>
        <taxon>Spermatophyta</taxon>
        <taxon>Pinopsida</taxon>
        <taxon>Pinidae</taxon>
        <taxon>Conifers I</taxon>
        <taxon>Pinales</taxon>
        <taxon>Pinaceae</taxon>
        <taxon>Pinus</taxon>
        <taxon>Pinus subgen. Pinus</taxon>
    </lineage>
</organism>
<dbReference type="EMBL" id="KX986713">
    <property type="protein sequence ID" value="AQX43130.1"/>
    <property type="molecule type" value="mRNA"/>
</dbReference>
<evidence type="ECO:0000256" key="6">
    <source>
        <dbReference type="SAM" id="Phobius"/>
    </source>
</evidence>
<dbReference type="SUPFAM" id="SSF103473">
    <property type="entry name" value="MFS general substrate transporter"/>
    <property type="match status" value="1"/>
</dbReference>
<feature type="transmembrane region" description="Helical" evidence="6">
    <location>
        <begin position="410"/>
        <end position="430"/>
    </location>
</feature>
<dbReference type="Pfam" id="PF00854">
    <property type="entry name" value="PTR2"/>
    <property type="match status" value="1"/>
</dbReference>
<evidence type="ECO:0000256" key="1">
    <source>
        <dbReference type="ARBA" id="ARBA00004141"/>
    </source>
</evidence>
<keyword evidence="5 6" id="KW-0472">Membrane</keyword>
<feature type="transmembrane region" description="Helical" evidence="6">
    <location>
        <begin position="539"/>
        <end position="562"/>
    </location>
</feature>
<feature type="transmembrane region" description="Helical" evidence="6">
    <location>
        <begin position="187"/>
        <end position="208"/>
    </location>
</feature>
<keyword evidence="3 6" id="KW-0812">Transmembrane</keyword>
<dbReference type="AlphaFoldDB" id="A0A1S6YD76"/>
<accession>A0A1S6YD76</accession>
<feature type="transmembrane region" description="Helical" evidence="6">
    <location>
        <begin position="95"/>
        <end position="114"/>
    </location>
</feature>
<feature type="transmembrane region" description="Helical" evidence="6">
    <location>
        <begin position="369"/>
        <end position="389"/>
    </location>
</feature>
<feature type="transmembrane region" description="Helical" evidence="6">
    <location>
        <begin position="214"/>
        <end position="239"/>
    </location>
</feature>
<reference evidence="7" key="1">
    <citation type="submission" date="2016-10" db="EMBL/GenBank/DDBJ databases">
        <title>Molecular fundamentals of nitrogen uptake and transport in trees.</title>
        <authorList>
            <person name="Castro-Rodriguez V."/>
            <person name="Canas R.A."/>
            <person name="de la Torre F."/>
            <person name="Pascual B."/>
            <person name="Avila C."/>
            <person name="Canovas F.M."/>
        </authorList>
    </citation>
    <scope>NUCLEOTIDE SEQUENCE</scope>
</reference>
<evidence type="ECO:0000313" key="7">
    <source>
        <dbReference type="EMBL" id="AQX43130.1"/>
    </source>
</evidence>
<proteinExistence type="evidence at transcript level"/>
<keyword evidence="4 6" id="KW-1133">Transmembrane helix</keyword>
<feature type="transmembrane region" description="Helical" evidence="6">
    <location>
        <begin position="329"/>
        <end position="349"/>
    </location>
</feature>
<dbReference type="GO" id="GO:0022857">
    <property type="term" value="F:transmembrane transporter activity"/>
    <property type="evidence" value="ECO:0007669"/>
    <property type="project" value="InterPro"/>
</dbReference>
<sequence length="574" mass="64702">MADTQIWSERYVDWRGRPATASKHGGLRAAAFVFGVEVMENMAFVSMANNLVTYVSTLMHYRLAKSANMITNYMGTLFLLTLVGGFMSDSFLTRFWTIICFATIELLGLVMLTLQAHFPSLKPAPCSSEQITSNCEHPTVGQKAMFYFALYVIALGAGGVRASLSAHGADQFDEKIPEQRRLISNFFNWYFFSLCVGGLVAVTFVMWIQENIGWQWGFGISTISIFLALLVFSSGFFTYRNKIPSGSPLTRIAQVFIAAIRNRKLPLPTDSKMLYDVCDIETTTVQHTPQLWFLDKAAILDNSAGLNDLNCRSQWKLCTVTQVEETKSVLRLLPIFTSTILTYCCLAQLQTFSIEQASTMDRKVKRFEIPAASLSAISLIILLILAPLYDQAFVPIARRITGHETGITQLQRVGIGLVMSTVGMAVAAVVEVKRKTIATHHSLLDTTKPLPISVFWLGWQYFFLGMSDIFTLVGLLEFFYSQAPSGMRSLSTSLSWCCLSLGYYLSSVLVFVVNRISERLENGVGWLSGNNLNRNHLELFYMVLCILTTLNFFHFLAWARWYKYKDFSQIQRKR</sequence>
<feature type="transmembrane region" description="Helical" evidence="6">
    <location>
        <begin position="146"/>
        <end position="166"/>
    </location>
</feature>
<evidence type="ECO:0000256" key="4">
    <source>
        <dbReference type="ARBA" id="ARBA00022989"/>
    </source>
</evidence>
<feature type="transmembrane region" description="Helical" evidence="6">
    <location>
        <begin position="459"/>
        <end position="480"/>
    </location>
</feature>
<dbReference type="InterPro" id="IPR036259">
    <property type="entry name" value="MFS_trans_sf"/>
</dbReference>
<protein>
    <submittedName>
        <fullName evidence="7">NPF family transporter</fullName>
    </submittedName>
</protein>
<evidence type="ECO:0000256" key="5">
    <source>
        <dbReference type="ARBA" id="ARBA00023136"/>
    </source>
</evidence>
<dbReference type="InterPro" id="IPR000109">
    <property type="entry name" value="POT_fam"/>
</dbReference>
<dbReference type="Gene3D" id="1.20.1250.20">
    <property type="entry name" value="MFS general substrate transporter like domains"/>
    <property type="match status" value="1"/>
</dbReference>
<comment type="similarity">
    <text evidence="2">Belongs to the major facilitator superfamily. Proton-dependent oligopeptide transporter (POT/PTR) (TC 2.A.17) family.</text>
</comment>
<gene>
    <name evidence="7" type="primary">NPF4.4</name>
</gene>
<dbReference type="PANTHER" id="PTHR11654">
    <property type="entry name" value="OLIGOPEPTIDE TRANSPORTER-RELATED"/>
    <property type="match status" value="1"/>
</dbReference>
<comment type="subcellular location">
    <subcellularLocation>
        <location evidence="1">Membrane</location>
        <topology evidence="1">Multi-pass membrane protein</topology>
    </subcellularLocation>
</comment>
<feature type="transmembrane region" description="Helical" evidence="6">
    <location>
        <begin position="492"/>
        <end position="513"/>
    </location>
</feature>
<dbReference type="GO" id="GO:0016020">
    <property type="term" value="C:membrane"/>
    <property type="evidence" value="ECO:0007669"/>
    <property type="project" value="UniProtKB-SubCell"/>
</dbReference>
<evidence type="ECO:0000256" key="2">
    <source>
        <dbReference type="ARBA" id="ARBA00005982"/>
    </source>
</evidence>
<evidence type="ECO:0000256" key="3">
    <source>
        <dbReference type="ARBA" id="ARBA00022692"/>
    </source>
</evidence>
<feature type="transmembrane region" description="Helical" evidence="6">
    <location>
        <begin position="70"/>
        <end position="88"/>
    </location>
</feature>
<name>A0A1S6YD76_PINPS</name>